<dbReference type="EMBL" id="QKZK01000042">
    <property type="protein sequence ID" value="PZX11225.1"/>
    <property type="molecule type" value="Genomic_DNA"/>
</dbReference>
<keyword evidence="3" id="KW-1185">Reference proteome</keyword>
<organism evidence="2 3">
    <name type="scientific">Breznakibacter xylanolyticus</name>
    <dbReference type="NCBI Taxonomy" id="990"/>
    <lineage>
        <taxon>Bacteria</taxon>
        <taxon>Pseudomonadati</taxon>
        <taxon>Bacteroidota</taxon>
        <taxon>Bacteroidia</taxon>
        <taxon>Marinilabiliales</taxon>
        <taxon>Marinilabiliaceae</taxon>
        <taxon>Breznakibacter</taxon>
    </lineage>
</organism>
<keyword evidence="1" id="KW-0812">Transmembrane</keyword>
<proteinExistence type="predicted"/>
<dbReference type="Proteomes" id="UP000249239">
    <property type="component" value="Unassembled WGS sequence"/>
</dbReference>
<keyword evidence="1" id="KW-0472">Membrane</keyword>
<gene>
    <name evidence="2" type="ORF">LX69_03179</name>
</gene>
<dbReference type="AlphaFoldDB" id="A0A2W7MT11"/>
<protein>
    <submittedName>
        <fullName evidence="2">Uncharacterized protein</fullName>
    </submittedName>
</protein>
<name>A0A2W7MT11_9BACT</name>
<evidence type="ECO:0000256" key="1">
    <source>
        <dbReference type="SAM" id="Phobius"/>
    </source>
</evidence>
<evidence type="ECO:0000313" key="3">
    <source>
        <dbReference type="Proteomes" id="UP000249239"/>
    </source>
</evidence>
<evidence type="ECO:0000313" key="2">
    <source>
        <dbReference type="EMBL" id="PZX11225.1"/>
    </source>
</evidence>
<comment type="caution">
    <text evidence="2">The sequence shown here is derived from an EMBL/GenBank/DDBJ whole genome shotgun (WGS) entry which is preliminary data.</text>
</comment>
<reference evidence="2 3" key="1">
    <citation type="submission" date="2018-06" db="EMBL/GenBank/DDBJ databases">
        <title>Genomic Encyclopedia of Archaeal and Bacterial Type Strains, Phase II (KMG-II): from individual species to whole genera.</title>
        <authorList>
            <person name="Goeker M."/>
        </authorList>
    </citation>
    <scope>NUCLEOTIDE SEQUENCE [LARGE SCALE GENOMIC DNA]</scope>
    <source>
        <strain evidence="2 3">DSM 6779</strain>
    </source>
</reference>
<sequence>MTEKLTVMLYVIIGLVMVLIALIVVNRRIGSWMTEKYGKTALEKVLFVRGGVCRNQVIQVIREITLQRLSDEEALDYFLKIKGLQVVGLTGPVGYWMRRYLMTGTRARLTYFEQVKFYEAFLNFVPQECHQSKTEYTSLSTFPLTEATQELIRNPSLMRTLAFTGTGD</sequence>
<keyword evidence="1" id="KW-1133">Transmembrane helix</keyword>
<feature type="transmembrane region" description="Helical" evidence="1">
    <location>
        <begin position="6"/>
        <end position="25"/>
    </location>
</feature>
<accession>A0A2W7MT11</accession>